<evidence type="ECO:0000256" key="3">
    <source>
        <dbReference type="ARBA" id="ARBA00022737"/>
    </source>
</evidence>
<keyword evidence="4 8" id="KW-0863">Zinc-finger</keyword>
<evidence type="ECO:0000256" key="7">
    <source>
        <dbReference type="ARBA" id="ARBA00023242"/>
    </source>
</evidence>
<reference evidence="10" key="1">
    <citation type="submission" date="2019-08" db="EMBL/GenBank/DDBJ databases">
        <title>The improved chromosome-level genome for the pearl oyster Pinctada fucata martensii using PacBio sequencing and Hi-C.</title>
        <authorList>
            <person name="Zheng Z."/>
        </authorList>
    </citation>
    <scope>NUCLEOTIDE SEQUENCE</scope>
    <source>
        <strain evidence="10">ZZ-2019</strain>
        <tissue evidence="10">Adductor muscle</tissue>
    </source>
</reference>
<comment type="caution">
    <text evidence="10">The sequence shown here is derived from an EMBL/GenBank/DDBJ whole genome shotgun (WGS) entry which is preliminary data.</text>
</comment>
<evidence type="ECO:0000313" key="10">
    <source>
        <dbReference type="EMBL" id="KAK3107008.1"/>
    </source>
</evidence>
<name>A0AA88YSW9_PINIB</name>
<dbReference type="GO" id="GO:0000978">
    <property type="term" value="F:RNA polymerase II cis-regulatory region sequence-specific DNA binding"/>
    <property type="evidence" value="ECO:0007669"/>
    <property type="project" value="TreeGrafter"/>
</dbReference>
<evidence type="ECO:0000256" key="2">
    <source>
        <dbReference type="ARBA" id="ARBA00022723"/>
    </source>
</evidence>
<protein>
    <recommendedName>
        <fullName evidence="9">C2H2-type domain-containing protein</fullName>
    </recommendedName>
</protein>
<dbReference type="GO" id="GO:0005634">
    <property type="term" value="C:nucleus"/>
    <property type="evidence" value="ECO:0007669"/>
    <property type="project" value="UniProtKB-SubCell"/>
</dbReference>
<keyword evidence="6" id="KW-0238">DNA-binding</keyword>
<dbReference type="Gene3D" id="3.30.160.60">
    <property type="entry name" value="Classic Zinc Finger"/>
    <property type="match status" value="4"/>
</dbReference>
<keyword evidence="7" id="KW-0539">Nucleus</keyword>
<dbReference type="Proteomes" id="UP001186944">
    <property type="component" value="Unassembled WGS sequence"/>
</dbReference>
<keyword evidence="11" id="KW-1185">Reference proteome</keyword>
<sequence length="430" mass="49044">MLEKHSDEYPFKCEDCGKMFHHLAGFNCHRTQHKRGPYVPKAAQEESAVIHGGRSNPDDPNCVCDICGKVLATPKSKYAHMKMAHSDEKPYCCEICGFRTKQLGNLKYHHTIHHSDEKPFECKECGKTFRVHQLLKKHMASHLLKKGLVTEAAKLTKMYRCPDCGKTFVGKSNFESHRLMHFDKELKCAICDSRMRRRGTLRRHYSRIHKFSTAEIDELTKNIPMDKDLIPVKQNNRRVSLQYIFIILSIIYSSDKVKECMYCLSIRLSAWLKELILLKQNNRQVKVEVIEEAGEDISDAESEMEIVTDETLLLEQDTAPSTSQPVEKTRQRDFVQEAQAQVSLLTSPETAPSTLSFDPNQVQFEEVSVSEEFVALSETVTTETTSTTTQEAEPESQQIILDGPLADMLHEKVIRAVVNTDGSISIHIQE</sequence>
<dbReference type="FunFam" id="3.30.160.60:FF:000446">
    <property type="entry name" value="Zinc finger protein"/>
    <property type="match status" value="1"/>
</dbReference>
<feature type="domain" description="C2H2-type" evidence="9">
    <location>
        <begin position="120"/>
        <end position="147"/>
    </location>
</feature>
<dbReference type="EMBL" id="VSWD01000002">
    <property type="protein sequence ID" value="KAK3107008.1"/>
    <property type="molecule type" value="Genomic_DNA"/>
</dbReference>
<dbReference type="PROSITE" id="PS50157">
    <property type="entry name" value="ZINC_FINGER_C2H2_2"/>
    <property type="match status" value="5"/>
</dbReference>
<evidence type="ECO:0000256" key="4">
    <source>
        <dbReference type="ARBA" id="ARBA00022771"/>
    </source>
</evidence>
<evidence type="ECO:0000256" key="5">
    <source>
        <dbReference type="ARBA" id="ARBA00022833"/>
    </source>
</evidence>
<gene>
    <name evidence="10" type="ORF">FSP39_004883</name>
</gene>
<feature type="domain" description="C2H2-type" evidence="9">
    <location>
        <begin position="91"/>
        <end position="119"/>
    </location>
</feature>
<feature type="domain" description="C2H2-type" evidence="9">
    <location>
        <begin position="11"/>
        <end position="33"/>
    </location>
</feature>
<dbReference type="GO" id="GO:0001228">
    <property type="term" value="F:DNA-binding transcription activator activity, RNA polymerase II-specific"/>
    <property type="evidence" value="ECO:0007669"/>
    <property type="project" value="TreeGrafter"/>
</dbReference>
<dbReference type="FunFam" id="3.30.160.60:FF:000204">
    <property type="entry name" value="Zinc finger protein 331"/>
    <property type="match status" value="1"/>
</dbReference>
<feature type="domain" description="C2H2-type" evidence="9">
    <location>
        <begin position="62"/>
        <end position="90"/>
    </location>
</feature>
<dbReference type="PANTHER" id="PTHR24393">
    <property type="entry name" value="ZINC FINGER PROTEIN"/>
    <property type="match status" value="1"/>
</dbReference>
<evidence type="ECO:0000259" key="9">
    <source>
        <dbReference type="PROSITE" id="PS50157"/>
    </source>
</evidence>
<keyword evidence="5" id="KW-0862">Zinc</keyword>
<dbReference type="PANTHER" id="PTHR24393:SF34">
    <property type="entry name" value="PR_SET DOMAIN 13"/>
    <property type="match status" value="1"/>
</dbReference>
<feature type="domain" description="C2H2-type" evidence="9">
    <location>
        <begin position="159"/>
        <end position="186"/>
    </location>
</feature>
<dbReference type="Pfam" id="PF00096">
    <property type="entry name" value="zf-C2H2"/>
    <property type="match status" value="2"/>
</dbReference>
<organism evidence="10 11">
    <name type="scientific">Pinctada imbricata</name>
    <name type="common">Atlantic pearl-oyster</name>
    <name type="synonym">Pinctada martensii</name>
    <dbReference type="NCBI Taxonomy" id="66713"/>
    <lineage>
        <taxon>Eukaryota</taxon>
        <taxon>Metazoa</taxon>
        <taxon>Spiralia</taxon>
        <taxon>Lophotrochozoa</taxon>
        <taxon>Mollusca</taxon>
        <taxon>Bivalvia</taxon>
        <taxon>Autobranchia</taxon>
        <taxon>Pteriomorphia</taxon>
        <taxon>Pterioida</taxon>
        <taxon>Pterioidea</taxon>
        <taxon>Pteriidae</taxon>
        <taxon>Pinctada</taxon>
    </lineage>
</organism>
<evidence type="ECO:0000256" key="1">
    <source>
        <dbReference type="ARBA" id="ARBA00004123"/>
    </source>
</evidence>
<keyword evidence="3" id="KW-0677">Repeat</keyword>
<dbReference type="PROSITE" id="PS00028">
    <property type="entry name" value="ZINC_FINGER_C2H2_1"/>
    <property type="match status" value="5"/>
</dbReference>
<evidence type="ECO:0000313" key="11">
    <source>
        <dbReference type="Proteomes" id="UP001186944"/>
    </source>
</evidence>
<comment type="subcellular location">
    <subcellularLocation>
        <location evidence="1">Nucleus</location>
    </subcellularLocation>
</comment>
<proteinExistence type="predicted"/>
<evidence type="ECO:0000256" key="6">
    <source>
        <dbReference type="ARBA" id="ARBA00023125"/>
    </source>
</evidence>
<accession>A0AA88YSW9</accession>
<dbReference type="GO" id="GO:0008270">
    <property type="term" value="F:zinc ion binding"/>
    <property type="evidence" value="ECO:0007669"/>
    <property type="project" value="UniProtKB-KW"/>
</dbReference>
<dbReference type="AlphaFoldDB" id="A0AA88YSW9"/>
<dbReference type="InterPro" id="IPR036236">
    <property type="entry name" value="Znf_C2H2_sf"/>
</dbReference>
<keyword evidence="2" id="KW-0479">Metal-binding</keyword>
<dbReference type="InterPro" id="IPR013087">
    <property type="entry name" value="Znf_C2H2_type"/>
</dbReference>
<dbReference type="SUPFAM" id="SSF57667">
    <property type="entry name" value="beta-beta-alpha zinc fingers"/>
    <property type="match status" value="4"/>
</dbReference>
<evidence type="ECO:0000256" key="8">
    <source>
        <dbReference type="PROSITE-ProRule" id="PRU00042"/>
    </source>
</evidence>
<dbReference type="SMART" id="SM00355">
    <property type="entry name" value="ZnF_C2H2"/>
    <property type="match status" value="6"/>
</dbReference>